<evidence type="ECO:0000313" key="8">
    <source>
        <dbReference type="Proteomes" id="UP001164909"/>
    </source>
</evidence>
<dbReference type="InterPro" id="IPR035919">
    <property type="entry name" value="EAL_sf"/>
</dbReference>
<feature type="domain" description="EAL" evidence="5">
    <location>
        <begin position="746"/>
        <end position="1000"/>
    </location>
</feature>
<evidence type="ECO:0000259" key="4">
    <source>
        <dbReference type="PROSITE" id="PS50113"/>
    </source>
</evidence>
<evidence type="ECO:0000256" key="2">
    <source>
        <dbReference type="SAM" id="Phobius"/>
    </source>
</evidence>
<dbReference type="Pfam" id="PF08447">
    <property type="entry name" value="PAS_3"/>
    <property type="match status" value="2"/>
</dbReference>
<organism evidence="7 8">
    <name type="scientific">Caldicellulosiruptor morganii</name>
    <dbReference type="NCBI Taxonomy" id="1387555"/>
    <lineage>
        <taxon>Bacteria</taxon>
        <taxon>Bacillati</taxon>
        <taxon>Bacillota</taxon>
        <taxon>Bacillota incertae sedis</taxon>
        <taxon>Caldicellulosiruptorales</taxon>
        <taxon>Caldicellulosiruptoraceae</taxon>
        <taxon>Caldicellulosiruptor</taxon>
    </lineage>
</organism>
<feature type="domain" description="PAC" evidence="4">
    <location>
        <begin position="358"/>
        <end position="410"/>
    </location>
</feature>
<keyword evidence="8" id="KW-1185">Reference proteome</keyword>
<accession>A0ABY7BRC7</accession>
<dbReference type="PROSITE" id="PS50112">
    <property type="entry name" value="PAS"/>
    <property type="match status" value="1"/>
</dbReference>
<dbReference type="InterPro" id="IPR000160">
    <property type="entry name" value="GGDEF_dom"/>
</dbReference>
<dbReference type="Gene3D" id="3.20.20.450">
    <property type="entry name" value="EAL domain"/>
    <property type="match status" value="1"/>
</dbReference>
<dbReference type="InterPro" id="IPR000700">
    <property type="entry name" value="PAS-assoc_C"/>
</dbReference>
<dbReference type="InterPro" id="IPR035965">
    <property type="entry name" value="PAS-like_dom_sf"/>
</dbReference>
<dbReference type="SUPFAM" id="SSF55073">
    <property type="entry name" value="Nucleotide cyclase"/>
    <property type="match status" value="1"/>
</dbReference>
<dbReference type="InterPro" id="IPR052155">
    <property type="entry name" value="Biofilm_reg_signaling"/>
</dbReference>
<evidence type="ECO:0000259" key="5">
    <source>
        <dbReference type="PROSITE" id="PS50883"/>
    </source>
</evidence>
<name>A0ABY7BRC7_9FIRM</name>
<feature type="domain" description="GGDEF" evidence="6">
    <location>
        <begin position="599"/>
        <end position="737"/>
    </location>
</feature>
<protein>
    <submittedName>
        <fullName evidence="7">EAL domain-containing protein</fullName>
    </submittedName>
</protein>
<keyword evidence="2" id="KW-0812">Transmembrane</keyword>
<dbReference type="InterPro" id="IPR000014">
    <property type="entry name" value="PAS"/>
</dbReference>
<dbReference type="SMART" id="SM00052">
    <property type="entry name" value="EAL"/>
    <property type="match status" value="1"/>
</dbReference>
<dbReference type="InterPro" id="IPR001633">
    <property type="entry name" value="EAL_dom"/>
</dbReference>
<gene>
    <name evidence="7" type="ORF">OTK00_000016</name>
</gene>
<dbReference type="Pfam" id="PF00563">
    <property type="entry name" value="EAL"/>
    <property type="match status" value="1"/>
</dbReference>
<dbReference type="SUPFAM" id="SSF55785">
    <property type="entry name" value="PYP-like sensor domain (PAS domain)"/>
    <property type="match status" value="2"/>
</dbReference>
<feature type="domain" description="PAS" evidence="3">
    <location>
        <begin position="283"/>
        <end position="354"/>
    </location>
</feature>
<dbReference type="PANTHER" id="PTHR44757">
    <property type="entry name" value="DIGUANYLATE CYCLASE DGCP"/>
    <property type="match status" value="1"/>
</dbReference>
<dbReference type="Gene3D" id="3.40.190.10">
    <property type="entry name" value="Periplasmic binding protein-like II"/>
    <property type="match status" value="2"/>
</dbReference>
<evidence type="ECO:0000313" key="7">
    <source>
        <dbReference type="EMBL" id="WAM35038.1"/>
    </source>
</evidence>
<dbReference type="CDD" id="cd01948">
    <property type="entry name" value="EAL"/>
    <property type="match status" value="1"/>
</dbReference>
<dbReference type="Pfam" id="PF00990">
    <property type="entry name" value="GGDEF"/>
    <property type="match status" value="1"/>
</dbReference>
<sequence length="1003" mass="116353">MFAVLLWQVAFCAQKTIKFQVDKKYPPFSYEADGRVYGFTVDLANMIFEQDRYFLQISSDTWENVYRRLLSGEIDITGPVVILEERKKYILFSNPIFTRHVGIYTKKGFNRKIALDNLSSFKIGVLKADYTESLLSKKLGVKKYFAYPTVEDVLKALLAGKIDAAFTTQEVANYFITRNNYTDALELKVKDIFEVKSAFGISKKHPELVSYVNSRLKLLIKNGTFDQLYNNYFSVYSPYYYERQKNQIVLSILYVLIMVFFASSLTVLVMIRLNRRLRTDKEAFEKYAQLLASNANVIVLTLNLKGEIIYFNKFAEEITGYKAEEVTGKRWVDIFIPEYKREYIQKLFSKIAAEKVVNGHENEIITKNGDIRWILWNNTVVEHSYLNEPLIISTGLDITQQKKTQSLLEESYEEIEQTNQELVNALEILNRQTEILNAQQQRYKFIVDNISDSIMELDFKSREINFYGRQKDEFDVESINLKEDHISWLNLYHPEDRGKVLDRIQKALELKEENVEYEARVKDRSGNFRWIYTRLKIFYDANGKPEKIIGVNIDYTNKKLYEQRMEQLAYYDSLTGLANRKLFEQKLDDFIEEALKADKMGAVILIDIDNFKDINDLYGHEMGDEYLVSICKKIDEYLKTLSQKSFFARVGGDEFAIILDDLTRKDDVFMVCSDLKKIFEQEIYLEKAEREFFTTCSMGISFYPEDGTSTKEILRNVDMALSQAKENGKNDFQIFMPYMLTRNLKKIEIEKSLRKAIEDDQFVLYYQPVVDLDTLQITGVEALLRWISPQKGMISPLDFIPVAEESGLIVKIGELVIEKALKDIKVWEQKGAGNISVSINLSARQLRAKHFESKVLRLFEKYRIDPGKVIFEITESGAVENFDISLRILSFLCQMGIKFLIDDFGTGYSSLIYLRRLPIGGVKIDRSFISDIAYSKESRSIVEGIILMAHKLDLKVVAEGIETKEELDVLRQMGCDSGQGYLFSKPVPKDEIEKLILQGRILI</sequence>
<dbReference type="EMBL" id="CP113865">
    <property type="protein sequence ID" value="WAM35038.1"/>
    <property type="molecule type" value="Genomic_DNA"/>
</dbReference>
<dbReference type="NCBIfam" id="TIGR00254">
    <property type="entry name" value="GGDEF"/>
    <property type="match status" value="1"/>
</dbReference>
<evidence type="ECO:0000256" key="1">
    <source>
        <dbReference type="SAM" id="Coils"/>
    </source>
</evidence>
<dbReference type="InterPro" id="IPR013655">
    <property type="entry name" value="PAS_fold_3"/>
</dbReference>
<dbReference type="InterPro" id="IPR001610">
    <property type="entry name" value="PAC"/>
</dbReference>
<dbReference type="Pfam" id="PF00497">
    <property type="entry name" value="SBP_bac_3"/>
    <property type="match status" value="1"/>
</dbReference>
<dbReference type="InterPro" id="IPR001638">
    <property type="entry name" value="Solute-binding_3/MltF_N"/>
</dbReference>
<dbReference type="Gene3D" id="3.30.450.20">
    <property type="entry name" value="PAS domain"/>
    <property type="match status" value="2"/>
</dbReference>
<reference evidence="7" key="1">
    <citation type="submission" date="2022-12" db="EMBL/GenBank/DDBJ databases">
        <authorList>
            <person name="Bing R.G."/>
            <person name="Willard D.J."/>
            <person name="Manesh M.J.H."/>
            <person name="Laemthong T."/>
            <person name="Crosby J.R."/>
            <person name="Kelly R.M."/>
        </authorList>
    </citation>
    <scope>NUCLEOTIDE SEQUENCE</scope>
    <source>
        <strain evidence="7">DSM 8990</strain>
    </source>
</reference>
<dbReference type="SMART" id="SM00086">
    <property type="entry name" value="PAC"/>
    <property type="match status" value="2"/>
</dbReference>
<evidence type="ECO:0000259" key="6">
    <source>
        <dbReference type="PROSITE" id="PS50887"/>
    </source>
</evidence>
<feature type="coiled-coil region" evidence="1">
    <location>
        <begin position="401"/>
        <end position="439"/>
    </location>
</feature>
<dbReference type="CDD" id="cd01949">
    <property type="entry name" value="GGDEF"/>
    <property type="match status" value="1"/>
</dbReference>
<dbReference type="PROSITE" id="PS50887">
    <property type="entry name" value="GGDEF"/>
    <property type="match status" value="1"/>
</dbReference>
<dbReference type="Gene3D" id="3.30.70.270">
    <property type="match status" value="1"/>
</dbReference>
<dbReference type="NCBIfam" id="TIGR00229">
    <property type="entry name" value="sensory_box"/>
    <property type="match status" value="2"/>
</dbReference>
<dbReference type="SMART" id="SM00267">
    <property type="entry name" value="GGDEF"/>
    <property type="match status" value="1"/>
</dbReference>
<dbReference type="CDD" id="cd13704">
    <property type="entry name" value="PBP2_HisK"/>
    <property type="match status" value="1"/>
</dbReference>
<feature type="transmembrane region" description="Helical" evidence="2">
    <location>
        <begin position="248"/>
        <end position="271"/>
    </location>
</feature>
<keyword evidence="2" id="KW-0472">Membrane</keyword>
<dbReference type="PROSITE" id="PS50883">
    <property type="entry name" value="EAL"/>
    <property type="match status" value="1"/>
</dbReference>
<dbReference type="SUPFAM" id="SSF141868">
    <property type="entry name" value="EAL domain-like"/>
    <property type="match status" value="1"/>
</dbReference>
<feature type="domain" description="PAC" evidence="4">
    <location>
        <begin position="515"/>
        <end position="567"/>
    </location>
</feature>
<evidence type="ECO:0000259" key="3">
    <source>
        <dbReference type="PROSITE" id="PS50112"/>
    </source>
</evidence>
<dbReference type="CDD" id="cd00130">
    <property type="entry name" value="PAS"/>
    <property type="match status" value="2"/>
</dbReference>
<keyword evidence="2" id="KW-1133">Transmembrane helix</keyword>
<dbReference type="PROSITE" id="PS50113">
    <property type="entry name" value="PAC"/>
    <property type="match status" value="2"/>
</dbReference>
<dbReference type="InterPro" id="IPR043128">
    <property type="entry name" value="Rev_trsase/Diguanyl_cyclase"/>
</dbReference>
<dbReference type="PANTHER" id="PTHR44757:SF2">
    <property type="entry name" value="BIOFILM ARCHITECTURE MAINTENANCE PROTEIN MBAA"/>
    <property type="match status" value="1"/>
</dbReference>
<proteinExistence type="predicted"/>
<dbReference type="SMART" id="SM00062">
    <property type="entry name" value="PBPb"/>
    <property type="match status" value="1"/>
</dbReference>
<keyword evidence="1" id="KW-0175">Coiled coil</keyword>
<dbReference type="InterPro" id="IPR029787">
    <property type="entry name" value="Nucleotide_cyclase"/>
</dbReference>
<dbReference type="Proteomes" id="UP001164909">
    <property type="component" value="Chromosome"/>
</dbReference>
<dbReference type="SMART" id="SM00091">
    <property type="entry name" value="PAS"/>
    <property type="match status" value="3"/>
</dbReference>
<dbReference type="SUPFAM" id="SSF53850">
    <property type="entry name" value="Periplasmic binding protein-like II"/>
    <property type="match status" value="1"/>
</dbReference>